<dbReference type="PANTHER" id="PTHR38008:SF2">
    <property type="entry name" value="HEMOLYSIN"/>
    <property type="match status" value="1"/>
</dbReference>
<dbReference type="Proteomes" id="UP000050783">
    <property type="component" value="Unassembled WGS sequence"/>
</dbReference>
<proteinExistence type="predicted"/>
<dbReference type="OrthoDB" id="148878at2"/>
<dbReference type="InterPro" id="IPR005590">
    <property type="entry name" value="DUF333"/>
</dbReference>
<dbReference type="STRING" id="81569.RUM4293_04685"/>
<dbReference type="EMBL" id="CYPU01000021">
    <property type="protein sequence ID" value="CUH47094.1"/>
    <property type="molecule type" value="Genomic_DNA"/>
</dbReference>
<evidence type="ECO:0000313" key="2">
    <source>
        <dbReference type="Proteomes" id="UP000050783"/>
    </source>
</evidence>
<dbReference type="RefSeq" id="WP_058276816.1">
    <property type="nucleotide sequence ID" value="NZ_CYPU01000021.1"/>
</dbReference>
<dbReference type="PROSITE" id="PS51257">
    <property type="entry name" value="PROKAR_LIPOPROTEIN"/>
    <property type="match status" value="1"/>
</dbReference>
<dbReference type="AlphaFoldDB" id="A0A0P1F1H1"/>
<dbReference type="GeneID" id="55492523"/>
<organism evidence="1 2">
    <name type="scientific">Ruegeria atlantica</name>
    <dbReference type="NCBI Taxonomy" id="81569"/>
    <lineage>
        <taxon>Bacteria</taxon>
        <taxon>Pseudomonadati</taxon>
        <taxon>Pseudomonadota</taxon>
        <taxon>Alphaproteobacteria</taxon>
        <taxon>Rhodobacterales</taxon>
        <taxon>Roseobacteraceae</taxon>
        <taxon>Ruegeria</taxon>
    </lineage>
</organism>
<evidence type="ECO:0000313" key="1">
    <source>
        <dbReference type="EMBL" id="CUH47094.1"/>
    </source>
</evidence>
<name>A0A0P1F1H1_9RHOB</name>
<dbReference type="Pfam" id="PF03891">
    <property type="entry name" value="DUF333"/>
    <property type="match status" value="1"/>
</dbReference>
<gene>
    <name evidence="1" type="ORF">RUA4292_01262</name>
</gene>
<reference evidence="1 2" key="1">
    <citation type="submission" date="2015-09" db="EMBL/GenBank/DDBJ databases">
        <authorList>
            <consortium name="Swine Surveillance"/>
        </authorList>
    </citation>
    <scope>NUCLEOTIDE SEQUENCE [LARGE SCALE GENOMIC DNA]</scope>
    <source>
        <strain evidence="1 2">CECT 4292</strain>
    </source>
</reference>
<accession>A0A0P1F1H1</accession>
<sequence length="77" mass="8166">MRPALLTAASLTALSACDQPASNDSSTQLANPAATFCVESGNRYEIRDGEGGQIGICILPDGTEVDAWEYFRENSPT</sequence>
<protein>
    <submittedName>
        <fullName evidence="1">Putative hemolysin</fullName>
    </submittedName>
</protein>
<dbReference type="PANTHER" id="PTHR38008">
    <property type="entry name" value="HEMOLYSIN-RELATED"/>
    <property type="match status" value="1"/>
</dbReference>